<feature type="transmembrane region" description="Helical" evidence="2">
    <location>
        <begin position="481"/>
        <end position="502"/>
    </location>
</feature>
<feature type="transmembrane region" description="Helical" evidence="2">
    <location>
        <begin position="533"/>
        <end position="551"/>
    </location>
</feature>
<feature type="transmembrane region" description="Helical" evidence="2">
    <location>
        <begin position="753"/>
        <end position="773"/>
    </location>
</feature>
<sequence length="2211" mass="258066">MEVSASGSADSDSFFAINTMAESQENSSSLDDEVISVKRYSPLFLHIFIDFLDPFALFLCSFSTTSIVGLIFLLFLVLHVLLCKRLRYNFFSITFLISLEIIASLEILLLAIFSEDDPAEFESTKIIGISFKDRALTLTSTIIAIALESITISLAKNTSLDLYTQTRKNTFSNPYFTYFIDFLYSYSIAYIFSTTISDVGFVIIFYYIYLNFCYAFIGREVICKPLKSIFIAYSLVYSFFQFIMLSYIGSLITPTSGDIWFAFIGTKDAKNACFIFTILLTWSTIIILTSIDDQTSKNISIFCFRHISTILIDALFTIVAVFASFFPNYLTVLYLIIIFFATFCHRQIISRFFFPFLAFVFIITFLFMAVTQYGKFGHPDDNGTEQLYSFIKLFGLYKYEKSNRFTFCWCGFMIFASFGQIGRIKFASRHHSSRKTSFDVHREVNSSGLQEQPSRISLAIRTTAITIEKYFFYFFKIINKLIYCLLMYLSLPSCIVIGIYAGFFKNKWSFQILSFLVMFIVLLFLYFKWPFQILKIVSGLIIISCAFYQSSDSYYCRGRNRCLFFGYFKGVENSGLCPPPNESLIHYCWPVCAVFILSLFLSRDEKCLRTNYPSIVIVLLYFTVSICDLIYAFKYDLSIFTIIYFFIGCFIITFQCLEWNGMRTFMIMLNFIAVSAQLSIYIIIRHDKMRNFFMSHVPDKIIHIYEIKNTGDEEIILLAFMLFLSSIVFHGPQKIKLHNFVKNIIQFVRQINYYLYFDLSSLFLFGLCIANKYPSFIKFLFLVFLTISSISPRFFFKCRILFVIVFTAFIITQFTFHCFIDNNSEKFLDTFRYIGFYFTDKELDNHSKNVSLGWEFGFFIISLLNSPSISTFILPEDFERKTVIQVFRSITACGHYLLQPITKLVMYICASYNETIFSWFLLFIIIYSSIKPRFFYKASPFILFFIHLYMLAQYLLYLGFPDAIITRNWQDPIDLISAKHRKVVGEWFEFFGIYHVRTSSLITTFASSISLAIYLHFYKMQVNYQYRYDSLPPIIKAFVEYVTQNIFKICITFLLVFAALTRKPDGLFLFVIGCICLEGTLLFDSNLISTSYIIQSYIYAISFLRILSRLPVFVDTDKSNLVIRLFDLPLRGSSDSTGYWIVMYALLEFCFHIQRSDLYIELSKKKTKRQAYRFIRERQIKIIEKLDQSILQCKRKQEINILVTKHQENLKQEINRSESNLHLLQSDNEDSMESLQSSDIDFLNDNSISTNTMNNTTITNNNNNLDDEGDGKNNNENNNNINDDNKSVIKIFSDSYDSYESSDFSFLDDDILQIPEKKKWYHRFYFRWVEPQVIRLTRILAISLPVNKEMGINVLTLESLTILMRRCLSHYERNQEFHLEEREKQFLKALPPSFANHFTSILHLIDYQPLFDQKPIELLLRYLCLFLRNFSLPLLLLVSAIYLFLKPYIYSILIMCYIIFIFSSIDFSEIPNAYRIYFIFVSFILGLQSAANTDLIYERLKSVQSSLANIQSSVSALSLIGIEPGSSPAIEIVLFLSSIYFISKQIDAIHVFSASYYYERLCSLHGFPVEYCYGIMDDPVRNLGMKVPETRSLISTMKNSMSRVWLQTTVHHNFILFINAISCIILVYSWSDWEENSNGVVTSDKIVFSVTVFFIFIIIIDIIIQLSVYFCCLNNLYFILFWIELVWLLYSFSIIFFYIRSNVYSLGKTAQFYIFLRIIQHIIAAHICYIGRTNVSYRSHDFVKDWRIILFSDKFLRYLPYVFEIQSMLLWIGRKTYISFHDFLIVRSMEVQLEIAICKKIEKKNFLKNGKKPKARSRILKGIFILFLFICAFFIPIVFWFNSDSNYVSNSILFAKIQAGISSLPPFYETLGTVRQLSQNEKKIISENPDKRVVSLLTQPQNTLFLIDFPLYSYLPFQLTKTAFDKLIDNAILLNSNLTDLLNSDVDINNKTVISLPSYSYFIKYILYFEHPATISGKIKCEYTVEEPLSLIQLNNTLSVITSFMLANKTSNQFSDSTKRDNLDTIYSQFIDPENYNVIFCDLFFYHLFNVVSTNIISPFDFTGSRFSFLLDRDSFAINISSYSQLSFLNSTSSYKIVVSSAHVLEDLNLQTFYRLSGGDGFTGVYTLLIIVLGISIREIVFKRADNIWINRIHKPLFLYKMIVEINMFKNAKDLKGEKEMCDKFLDVLKRRNEIIIVEMDETKEKKEKVE</sequence>
<feature type="transmembrane region" description="Helical" evidence="2">
    <location>
        <begin position="352"/>
        <end position="370"/>
    </location>
</feature>
<keyword evidence="2" id="KW-0472">Membrane</keyword>
<feature type="transmembrane region" description="Helical" evidence="2">
    <location>
        <begin position="856"/>
        <end position="875"/>
    </location>
</feature>
<protein>
    <recommendedName>
        <fullName evidence="5">Piezo non-specific cation channel R-Ras-binding domain-containing protein</fullName>
    </recommendedName>
</protein>
<feature type="transmembrane region" description="Helical" evidence="2">
    <location>
        <begin position="1819"/>
        <end position="1841"/>
    </location>
</feature>
<feature type="transmembrane region" description="Helical" evidence="2">
    <location>
        <begin position="1646"/>
        <end position="1664"/>
    </location>
</feature>
<feature type="transmembrane region" description="Helical" evidence="2">
    <location>
        <begin position="55"/>
        <end position="78"/>
    </location>
</feature>
<feature type="transmembrane region" description="Helical" evidence="2">
    <location>
        <begin position="1517"/>
        <end position="1542"/>
    </location>
</feature>
<feature type="region of interest" description="Disordered" evidence="1">
    <location>
        <begin position="1253"/>
        <end position="1284"/>
    </location>
</feature>
<feature type="transmembrane region" description="Helical" evidence="2">
    <location>
        <begin position="90"/>
        <end position="114"/>
    </location>
</feature>
<feature type="transmembrane region" description="Helical" evidence="2">
    <location>
        <begin position="1038"/>
        <end position="1060"/>
    </location>
</feature>
<feature type="transmembrane region" description="Helical" evidence="2">
    <location>
        <begin position="639"/>
        <end position="657"/>
    </location>
</feature>
<feature type="transmembrane region" description="Helical" evidence="2">
    <location>
        <begin position="269"/>
        <end position="291"/>
    </location>
</feature>
<feature type="transmembrane region" description="Helical" evidence="2">
    <location>
        <begin position="998"/>
        <end position="1017"/>
    </location>
</feature>
<evidence type="ECO:0000256" key="2">
    <source>
        <dbReference type="SAM" id="Phobius"/>
    </source>
</evidence>
<gene>
    <name evidence="3" type="ORF">M9Y10_011890</name>
</gene>
<feature type="transmembrane region" description="Helical" evidence="2">
    <location>
        <begin position="404"/>
        <end position="424"/>
    </location>
</feature>
<feature type="transmembrane region" description="Helical" evidence="2">
    <location>
        <begin position="1066"/>
        <end position="1084"/>
    </location>
</feature>
<feature type="transmembrane region" description="Helical" evidence="2">
    <location>
        <begin position="508"/>
        <end position="526"/>
    </location>
</feature>
<feature type="transmembrane region" description="Helical" evidence="2">
    <location>
        <begin position="1610"/>
        <end position="1631"/>
    </location>
</feature>
<keyword evidence="2" id="KW-0812">Transmembrane</keyword>
<dbReference type="EMBL" id="JAPFFF010000018">
    <property type="protein sequence ID" value="KAK8860225.1"/>
    <property type="molecule type" value="Genomic_DNA"/>
</dbReference>
<feature type="transmembrane region" description="Helical" evidence="2">
    <location>
        <begin position="329"/>
        <end position="345"/>
    </location>
</feature>
<feature type="transmembrane region" description="Helical" evidence="2">
    <location>
        <begin position="584"/>
        <end position="602"/>
    </location>
</feature>
<feature type="transmembrane region" description="Helical" evidence="2">
    <location>
        <begin position="801"/>
        <end position="820"/>
    </location>
</feature>
<feature type="transmembrane region" description="Helical" evidence="2">
    <location>
        <begin position="614"/>
        <end position="633"/>
    </location>
</feature>
<keyword evidence="2" id="KW-1133">Transmembrane helix</keyword>
<feature type="transmembrane region" description="Helical" evidence="2">
    <location>
        <begin position="715"/>
        <end position="732"/>
    </location>
</feature>
<feature type="compositionally biased region" description="Low complexity" evidence="1">
    <location>
        <begin position="1253"/>
        <end position="1264"/>
    </location>
</feature>
<feature type="transmembrane region" description="Helical" evidence="2">
    <location>
        <begin position="229"/>
        <end position="249"/>
    </location>
</feature>
<dbReference type="Proteomes" id="UP001470230">
    <property type="component" value="Unassembled WGS sequence"/>
</dbReference>
<feature type="transmembrane region" description="Helical" evidence="2">
    <location>
        <begin position="1676"/>
        <end position="1699"/>
    </location>
</feature>
<feature type="transmembrane region" description="Helical" evidence="2">
    <location>
        <begin position="199"/>
        <end position="217"/>
    </location>
</feature>
<proteinExistence type="predicted"/>
<feature type="transmembrane region" description="Helical" evidence="2">
    <location>
        <begin position="1419"/>
        <end position="1442"/>
    </location>
</feature>
<name>A0ABR2ICF0_9EUKA</name>
<feature type="compositionally biased region" description="Low complexity" evidence="1">
    <location>
        <begin position="1272"/>
        <end position="1282"/>
    </location>
</feature>
<feature type="transmembrane region" description="Helical" evidence="2">
    <location>
        <begin position="1711"/>
        <end position="1730"/>
    </location>
</feature>
<feature type="transmembrane region" description="Helical" evidence="2">
    <location>
        <begin position="303"/>
        <end position="323"/>
    </location>
</feature>
<evidence type="ECO:0000313" key="4">
    <source>
        <dbReference type="Proteomes" id="UP001470230"/>
    </source>
</evidence>
<feature type="transmembrane region" description="Helical" evidence="2">
    <location>
        <begin position="1477"/>
        <end position="1497"/>
    </location>
</feature>
<feature type="transmembrane region" description="Helical" evidence="2">
    <location>
        <begin position="1096"/>
        <end position="1114"/>
    </location>
</feature>
<evidence type="ECO:0000313" key="3">
    <source>
        <dbReference type="EMBL" id="KAK8860225.1"/>
    </source>
</evidence>
<feature type="transmembrane region" description="Helical" evidence="2">
    <location>
        <begin position="134"/>
        <end position="155"/>
    </location>
</feature>
<feature type="transmembrane region" description="Helical" evidence="2">
    <location>
        <begin position="941"/>
        <end position="960"/>
    </location>
</feature>
<evidence type="ECO:0008006" key="5">
    <source>
        <dbReference type="Google" id="ProtNLM"/>
    </source>
</evidence>
<reference evidence="3 4" key="1">
    <citation type="submission" date="2024-04" db="EMBL/GenBank/DDBJ databases">
        <title>Tritrichomonas musculus Genome.</title>
        <authorList>
            <person name="Alves-Ferreira E."/>
            <person name="Grigg M."/>
            <person name="Lorenzi H."/>
            <person name="Galac M."/>
        </authorList>
    </citation>
    <scope>NUCLEOTIDE SEQUENCE [LARGE SCALE GENOMIC DNA]</scope>
    <source>
        <strain evidence="3 4">EAF2021</strain>
    </source>
</reference>
<evidence type="ECO:0000256" key="1">
    <source>
        <dbReference type="SAM" id="MobiDB-lite"/>
    </source>
</evidence>
<feature type="transmembrane region" description="Helical" evidence="2">
    <location>
        <begin position="175"/>
        <end position="193"/>
    </location>
</feature>
<organism evidence="3 4">
    <name type="scientific">Tritrichomonas musculus</name>
    <dbReference type="NCBI Taxonomy" id="1915356"/>
    <lineage>
        <taxon>Eukaryota</taxon>
        <taxon>Metamonada</taxon>
        <taxon>Parabasalia</taxon>
        <taxon>Tritrichomonadida</taxon>
        <taxon>Tritrichomonadidae</taxon>
        <taxon>Tritrichomonas</taxon>
    </lineage>
</organism>
<accession>A0ABR2ICF0</accession>
<feature type="transmembrane region" description="Helical" evidence="2">
    <location>
        <begin position="904"/>
        <end position="929"/>
    </location>
</feature>
<feature type="transmembrane region" description="Helical" evidence="2">
    <location>
        <begin position="1448"/>
        <end position="1465"/>
    </location>
</feature>
<keyword evidence="4" id="KW-1185">Reference proteome</keyword>
<feature type="transmembrane region" description="Helical" evidence="2">
    <location>
        <begin position="664"/>
        <end position="684"/>
    </location>
</feature>
<comment type="caution">
    <text evidence="3">The sequence shown here is derived from an EMBL/GenBank/DDBJ whole genome shotgun (WGS) entry which is preliminary data.</text>
</comment>
<feature type="transmembrane region" description="Helical" evidence="2">
    <location>
        <begin position="779"/>
        <end position="796"/>
    </location>
</feature>